<evidence type="ECO:0000256" key="2">
    <source>
        <dbReference type="ARBA" id="ARBA00008785"/>
    </source>
</evidence>
<proteinExistence type="inferred from homology"/>
<dbReference type="Pfam" id="PF00390">
    <property type="entry name" value="malic"/>
    <property type="match status" value="1"/>
</dbReference>
<evidence type="ECO:0000313" key="9">
    <source>
        <dbReference type="EMBL" id="GAA5524492.1"/>
    </source>
</evidence>
<comment type="caution">
    <text evidence="9">The sequence shown here is derived from an EMBL/GenBank/DDBJ whole genome shotgun (WGS) entry which is preliminary data.</text>
</comment>
<organism evidence="9 10">
    <name type="scientific">Microbulbifer aestuariivivens</name>
    <dbReference type="NCBI Taxonomy" id="1908308"/>
    <lineage>
        <taxon>Bacteria</taxon>
        <taxon>Pseudomonadati</taxon>
        <taxon>Pseudomonadota</taxon>
        <taxon>Gammaproteobacteria</taxon>
        <taxon>Cellvibrionales</taxon>
        <taxon>Microbulbiferaceae</taxon>
        <taxon>Microbulbifer</taxon>
    </lineage>
</organism>
<accession>A0ABP9WMR5</accession>
<comment type="similarity">
    <text evidence="2 6">Belongs to the malic enzymes family.</text>
</comment>
<dbReference type="PANTHER" id="PTHR23406">
    <property type="entry name" value="MALIC ENZYME-RELATED"/>
    <property type="match status" value="1"/>
</dbReference>
<dbReference type="InterPro" id="IPR012301">
    <property type="entry name" value="Malic_N_dom"/>
</dbReference>
<comment type="cofactor">
    <cofactor evidence="1">
        <name>Mn(2+)</name>
        <dbReference type="ChEBI" id="CHEBI:29035"/>
    </cofactor>
</comment>
<dbReference type="Gene3D" id="3.40.50.10380">
    <property type="entry name" value="Malic enzyme, N-terminal domain"/>
    <property type="match status" value="1"/>
</dbReference>
<gene>
    <name evidence="9" type="primary">maeA</name>
    <name evidence="9" type="ORF">Maes01_01049</name>
</gene>
<evidence type="ECO:0000256" key="5">
    <source>
        <dbReference type="ARBA" id="ARBA00023027"/>
    </source>
</evidence>
<evidence type="ECO:0000256" key="3">
    <source>
        <dbReference type="ARBA" id="ARBA00022723"/>
    </source>
</evidence>
<dbReference type="Pfam" id="PF03949">
    <property type="entry name" value="Malic_M"/>
    <property type="match status" value="1"/>
</dbReference>
<dbReference type="InterPro" id="IPR012302">
    <property type="entry name" value="Malic_NAD-bd"/>
</dbReference>
<dbReference type="SMART" id="SM00919">
    <property type="entry name" value="Malic_M"/>
    <property type="match status" value="1"/>
</dbReference>
<dbReference type="PANTHER" id="PTHR23406:SF34">
    <property type="entry name" value="NAD-DEPENDENT MALIC ENZYME, MITOCHONDRIAL"/>
    <property type="match status" value="1"/>
</dbReference>
<evidence type="ECO:0000313" key="10">
    <source>
        <dbReference type="Proteomes" id="UP001408594"/>
    </source>
</evidence>
<name>A0ABP9WMR5_9GAMM</name>
<evidence type="ECO:0000256" key="1">
    <source>
        <dbReference type="ARBA" id="ARBA00001936"/>
    </source>
</evidence>
<evidence type="ECO:0000256" key="6">
    <source>
        <dbReference type="RuleBase" id="RU003427"/>
    </source>
</evidence>
<feature type="domain" description="Malic enzyme NAD-binding" evidence="7">
    <location>
        <begin position="285"/>
        <end position="541"/>
    </location>
</feature>
<dbReference type="InterPro" id="IPR015884">
    <property type="entry name" value="Malic_enzyme_CS"/>
</dbReference>
<feature type="domain" description="Malic enzyme N-terminal" evidence="8">
    <location>
        <begin position="95"/>
        <end position="275"/>
    </location>
</feature>
<dbReference type="InterPro" id="IPR036291">
    <property type="entry name" value="NAD(P)-bd_dom_sf"/>
</dbReference>
<dbReference type="SMART" id="SM01274">
    <property type="entry name" value="malic"/>
    <property type="match status" value="1"/>
</dbReference>
<dbReference type="PROSITE" id="PS00331">
    <property type="entry name" value="MALIC_ENZYMES"/>
    <property type="match status" value="1"/>
</dbReference>
<dbReference type="InterPro" id="IPR037062">
    <property type="entry name" value="Malic_N_dom_sf"/>
</dbReference>
<dbReference type="InterPro" id="IPR046346">
    <property type="entry name" value="Aminoacid_DH-like_N_sf"/>
</dbReference>
<evidence type="ECO:0000259" key="7">
    <source>
        <dbReference type="SMART" id="SM00919"/>
    </source>
</evidence>
<keyword evidence="4" id="KW-0560">Oxidoreductase</keyword>
<dbReference type="CDD" id="cd05312">
    <property type="entry name" value="NAD_bind_1_malic_enz"/>
    <property type="match status" value="1"/>
</dbReference>
<dbReference type="SUPFAM" id="SSF51735">
    <property type="entry name" value="NAD(P)-binding Rossmann-fold domains"/>
    <property type="match status" value="1"/>
</dbReference>
<reference evidence="9 10" key="1">
    <citation type="submission" date="2024-02" db="EMBL/GenBank/DDBJ databases">
        <title>Microbulbifer aestuariivivens NBRC 112533.</title>
        <authorList>
            <person name="Ichikawa N."/>
            <person name="Katano-Makiyama Y."/>
            <person name="Hidaka K."/>
        </authorList>
    </citation>
    <scope>NUCLEOTIDE SEQUENCE [LARGE SCALE GENOMIC DNA]</scope>
    <source>
        <strain evidence="9 10">NBRC 112533</strain>
    </source>
</reference>
<dbReference type="InterPro" id="IPR001891">
    <property type="entry name" value="Malic_OxRdtase"/>
</dbReference>
<dbReference type="Gene3D" id="3.40.50.720">
    <property type="entry name" value="NAD(P)-binding Rossmann-like Domain"/>
    <property type="match status" value="1"/>
</dbReference>
<dbReference type="PRINTS" id="PR00072">
    <property type="entry name" value="MALOXRDTASE"/>
</dbReference>
<keyword evidence="3 6" id="KW-0479">Metal-binding</keyword>
<dbReference type="SUPFAM" id="SSF53223">
    <property type="entry name" value="Aminoacid dehydrogenase-like, N-terminal domain"/>
    <property type="match status" value="1"/>
</dbReference>
<evidence type="ECO:0000256" key="4">
    <source>
        <dbReference type="ARBA" id="ARBA00023002"/>
    </source>
</evidence>
<keyword evidence="10" id="KW-1185">Reference proteome</keyword>
<keyword evidence="5" id="KW-0520">NAD</keyword>
<dbReference type="EMBL" id="BAABRT010000006">
    <property type="protein sequence ID" value="GAA5524492.1"/>
    <property type="molecule type" value="Genomic_DNA"/>
</dbReference>
<dbReference type="Proteomes" id="UP001408594">
    <property type="component" value="Unassembled WGS sequence"/>
</dbReference>
<dbReference type="NCBIfam" id="NF010052">
    <property type="entry name" value="PRK13529.1"/>
    <property type="match status" value="1"/>
</dbReference>
<protein>
    <submittedName>
        <fullName evidence="9">NAD-dependent malic enzyme</fullName>
    </submittedName>
</protein>
<sequence length="575" mass="63667">MPPVTLSPRICLLCEAMTNEDKRPLYIPHAGPSLLEMPLLNKGSAFTRKERLEFNLVGLLPNNVESIEEQARRAYHQYQQCKTDLDRHIYLRAIQDDNETLFFRLIEEHIEEMLPIIYTPTVGEACEEFSNIYRNHRGLFVSYPDREHMDDILRSATKDNVKVIVVTDGERILGLGDQGIGGMGIPIGKLSLYTACGGISPAYTLPVTLDVGTNNRTLLNDPMYMGWRHERIAKEEYDEFVAEFIAAVKRRWPKVLVQFEDFAQTNAMPLLEKYRDELCCFNDDIQGTAAVCLGTVLAACKAKGEPLSEQRVMVVGAGSAGCGIAEQIVMAMVGEGLTEAQARERLLMFDRYGLVTSNMKGLHGFQQRLAQNPEKFPGVSEWDLLQLVQNTKPTIMIGVSGQGGLFTQEVIEALHAGCPRPLVLPLSNPTSRAEATPQEILTWTKGEALVATGSPFAPVELDGRVYPIAQCNNVYIFPGIGLGVIAAGANRVTDDMLMAASYALAEHAPVVKKGQGALLPDLGDIREITQYIALKVGLQAQADGVAPGVTEEKLSASIERNFWYPGYRKYRRRSF</sequence>
<evidence type="ECO:0000259" key="8">
    <source>
        <dbReference type="SMART" id="SM01274"/>
    </source>
</evidence>
<dbReference type="PIRSF" id="PIRSF000106">
    <property type="entry name" value="ME"/>
    <property type="match status" value="1"/>
</dbReference>